<accession>A0AAD6VRM6</accession>
<dbReference type="Proteomes" id="UP001219525">
    <property type="component" value="Unassembled WGS sequence"/>
</dbReference>
<dbReference type="AlphaFoldDB" id="A0AAD6VRM6"/>
<sequence length="260" mass="28474">MCETCDQKGTTSNQAFGRQKQAKHSADAVELTSTERIAKVGLFNHSTEAMHNILLIHQKDNQTRFGIPLRSSNGGYDYWSIAYQIDGGGGYSVMSKSCDLTADDDYNNGGSLWFRVKDGTFYIDTRSSSCSTSMAKDSKPPFRGTAIFMATDHEGSIAENIYGRVIKRKEGYQQSAYFSADTAFGALSADLYVERMLAWARLVSRARLQARGPAEPVGELGPGLKPGLEFQKARAQPSPITGSRSDAVPIWEFDPSARLG</sequence>
<reference evidence="2" key="1">
    <citation type="submission" date="2023-03" db="EMBL/GenBank/DDBJ databases">
        <title>Massive genome expansion in bonnet fungi (Mycena s.s.) driven by repeated elements and novel gene families across ecological guilds.</title>
        <authorList>
            <consortium name="Lawrence Berkeley National Laboratory"/>
            <person name="Harder C.B."/>
            <person name="Miyauchi S."/>
            <person name="Viragh M."/>
            <person name="Kuo A."/>
            <person name="Thoen E."/>
            <person name="Andreopoulos B."/>
            <person name="Lu D."/>
            <person name="Skrede I."/>
            <person name="Drula E."/>
            <person name="Henrissat B."/>
            <person name="Morin E."/>
            <person name="Kohler A."/>
            <person name="Barry K."/>
            <person name="LaButti K."/>
            <person name="Morin E."/>
            <person name="Salamov A."/>
            <person name="Lipzen A."/>
            <person name="Mereny Z."/>
            <person name="Hegedus B."/>
            <person name="Baldrian P."/>
            <person name="Stursova M."/>
            <person name="Weitz H."/>
            <person name="Taylor A."/>
            <person name="Grigoriev I.V."/>
            <person name="Nagy L.G."/>
            <person name="Martin F."/>
            <person name="Kauserud H."/>
        </authorList>
    </citation>
    <scope>NUCLEOTIDE SEQUENCE</scope>
    <source>
        <strain evidence="2">9144</strain>
    </source>
</reference>
<gene>
    <name evidence="2" type="ORF">GGX14DRAFT_392497</name>
</gene>
<evidence type="ECO:0000256" key="1">
    <source>
        <dbReference type="SAM" id="MobiDB-lite"/>
    </source>
</evidence>
<keyword evidence="3" id="KW-1185">Reference proteome</keyword>
<name>A0AAD6VRM6_9AGAR</name>
<dbReference type="EMBL" id="JARJCW010000019">
    <property type="protein sequence ID" value="KAJ7214471.1"/>
    <property type="molecule type" value="Genomic_DNA"/>
</dbReference>
<evidence type="ECO:0000313" key="2">
    <source>
        <dbReference type="EMBL" id="KAJ7214471.1"/>
    </source>
</evidence>
<proteinExistence type="predicted"/>
<feature type="compositionally biased region" description="Polar residues" evidence="1">
    <location>
        <begin position="7"/>
        <end position="16"/>
    </location>
</feature>
<protein>
    <submittedName>
        <fullName evidence="2">Uncharacterized protein</fullName>
    </submittedName>
</protein>
<evidence type="ECO:0000313" key="3">
    <source>
        <dbReference type="Proteomes" id="UP001219525"/>
    </source>
</evidence>
<organism evidence="2 3">
    <name type="scientific">Mycena pura</name>
    <dbReference type="NCBI Taxonomy" id="153505"/>
    <lineage>
        <taxon>Eukaryota</taxon>
        <taxon>Fungi</taxon>
        <taxon>Dikarya</taxon>
        <taxon>Basidiomycota</taxon>
        <taxon>Agaricomycotina</taxon>
        <taxon>Agaricomycetes</taxon>
        <taxon>Agaricomycetidae</taxon>
        <taxon>Agaricales</taxon>
        <taxon>Marasmiineae</taxon>
        <taxon>Mycenaceae</taxon>
        <taxon>Mycena</taxon>
    </lineage>
</organism>
<comment type="caution">
    <text evidence="2">The sequence shown here is derived from an EMBL/GenBank/DDBJ whole genome shotgun (WGS) entry which is preliminary data.</text>
</comment>
<feature type="region of interest" description="Disordered" evidence="1">
    <location>
        <begin position="1"/>
        <end position="21"/>
    </location>
</feature>